<evidence type="ECO:0000256" key="1">
    <source>
        <dbReference type="ARBA" id="ARBA00009431"/>
    </source>
</evidence>
<dbReference type="InterPro" id="IPR001563">
    <property type="entry name" value="Peptidase_S10"/>
</dbReference>
<dbReference type="GO" id="GO:0004185">
    <property type="term" value="F:serine-type carboxypeptidase activity"/>
    <property type="evidence" value="ECO:0007669"/>
    <property type="project" value="InterPro"/>
</dbReference>
<dbReference type="Gene3D" id="3.40.50.1820">
    <property type="entry name" value="alpha/beta hydrolase"/>
    <property type="match status" value="1"/>
</dbReference>
<evidence type="ECO:0000256" key="2">
    <source>
        <dbReference type="SAM" id="Phobius"/>
    </source>
</evidence>
<keyword evidence="2" id="KW-1133">Transmembrane helix</keyword>
<evidence type="ECO:0000313" key="4">
    <source>
        <dbReference type="Proteomes" id="UP000236161"/>
    </source>
</evidence>
<dbReference type="Proteomes" id="UP000236161">
    <property type="component" value="Unassembled WGS sequence"/>
</dbReference>
<feature type="transmembrane region" description="Helical" evidence="2">
    <location>
        <begin position="12"/>
        <end position="31"/>
    </location>
</feature>
<keyword evidence="3" id="KW-0378">Hydrolase</keyword>
<keyword evidence="3" id="KW-0645">Protease</keyword>
<dbReference type="PRINTS" id="PR00724">
    <property type="entry name" value="CRBOXYPTASEC"/>
</dbReference>
<comment type="similarity">
    <text evidence="1">Belongs to the peptidase S10 family.</text>
</comment>
<dbReference type="GO" id="GO:0019748">
    <property type="term" value="P:secondary metabolic process"/>
    <property type="evidence" value="ECO:0007669"/>
    <property type="project" value="TreeGrafter"/>
</dbReference>
<organism evidence="3 4">
    <name type="scientific">Apostasia shenzhenica</name>
    <dbReference type="NCBI Taxonomy" id="1088818"/>
    <lineage>
        <taxon>Eukaryota</taxon>
        <taxon>Viridiplantae</taxon>
        <taxon>Streptophyta</taxon>
        <taxon>Embryophyta</taxon>
        <taxon>Tracheophyta</taxon>
        <taxon>Spermatophyta</taxon>
        <taxon>Magnoliopsida</taxon>
        <taxon>Liliopsida</taxon>
        <taxon>Asparagales</taxon>
        <taxon>Orchidaceae</taxon>
        <taxon>Apostasioideae</taxon>
        <taxon>Apostasia</taxon>
    </lineage>
</organism>
<keyword evidence="3" id="KW-0808">Transferase</keyword>
<dbReference type="GO" id="GO:0006508">
    <property type="term" value="P:proteolysis"/>
    <property type="evidence" value="ECO:0007669"/>
    <property type="project" value="InterPro"/>
</dbReference>
<accession>A0A2I0BFC5</accession>
<evidence type="ECO:0000313" key="3">
    <source>
        <dbReference type="EMBL" id="PKA66505.1"/>
    </source>
</evidence>
<dbReference type="Pfam" id="PF00450">
    <property type="entry name" value="Peptidase_S10"/>
    <property type="match status" value="1"/>
</dbReference>
<reference evidence="3 4" key="1">
    <citation type="journal article" date="2017" name="Nature">
        <title>The Apostasia genome and the evolution of orchids.</title>
        <authorList>
            <person name="Zhang G.Q."/>
            <person name="Liu K.W."/>
            <person name="Li Z."/>
            <person name="Lohaus R."/>
            <person name="Hsiao Y.Y."/>
            <person name="Niu S.C."/>
            <person name="Wang J.Y."/>
            <person name="Lin Y.C."/>
            <person name="Xu Q."/>
            <person name="Chen L.J."/>
            <person name="Yoshida K."/>
            <person name="Fujiwara S."/>
            <person name="Wang Z.W."/>
            <person name="Zhang Y.Q."/>
            <person name="Mitsuda N."/>
            <person name="Wang M."/>
            <person name="Liu G.H."/>
            <person name="Pecoraro L."/>
            <person name="Huang H.X."/>
            <person name="Xiao X.J."/>
            <person name="Lin M."/>
            <person name="Wu X.Y."/>
            <person name="Wu W.L."/>
            <person name="Chen Y.Y."/>
            <person name="Chang S.B."/>
            <person name="Sakamoto S."/>
            <person name="Ohme-Takagi M."/>
            <person name="Yagi M."/>
            <person name="Zeng S.J."/>
            <person name="Shen C.Y."/>
            <person name="Yeh C.M."/>
            <person name="Luo Y.B."/>
            <person name="Tsai W.C."/>
            <person name="Van de Peer Y."/>
            <person name="Liu Z.J."/>
        </authorList>
    </citation>
    <scope>NUCLEOTIDE SEQUENCE [LARGE SCALE GENOMIC DNA]</scope>
    <source>
        <strain evidence="4">cv. Shenzhen</strain>
        <tissue evidence="3">Stem</tissue>
    </source>
</reference>
<sequence>MMSIITVSSRPIAAPLMVVLILVLLIFSNLLPCFLSSSSFTVTHIPGFPNALPFRLETGYVTVNEESGGELFYYFVESERNPGEDPLILWLLGGPGCSAINGLALDMGPIRFNVDDFDGRLPTLVVNPHAWTKVANMIFVDWPYGTGYSYSKNNKEEYVTDDMRTVKLIYKFLRKWFYDHPTFLSNTFYMGGDSYGAKMAVHMAYDIVEANEAGHVPLINIKGYVVGNAVTGEKIDTSTQALHAYGLGVISKELYEVW</sequence>
<keyword evidence="4" id="KW-1185">Reference proteome</keyword>
<dbReference type="PANTHER" id="PTHR11802:SF461">
    <property type="entry name" value="OS02G0687900 PROTEIN"/>
    <property type="match status" value="1"/>
</dbReference>
<dbReference type="SUPFAM" id="SSF53474">
    <property type="entry name" value="alpha/beta-Hydrolases"/>
    <property type="match status" value="1"/>
</dbReference>
<dbReference type="GO" id="GO:0047202">
    <property type="term" value="F:sinapoylglucose-choline O-sinapoyltransferase activity"/>
    <property type="evidence" value="ECO:0007669"/>
    <property type="project" value="UniProtKB-EC"/>
</dbReference>
<dbReference type="InterPro" id="IPR029058">
    <property type="entry name" value="AB_hydrolase_fold"/>
</dbReference>
<dbReference type="PANTHER" id="PTHR11802">
    <property type="entry name" value="SERINE PROTEASE FAMILY S10 SERINE CARBOXYPEPTIDASE"/>
    <property type="match status" value="1"/>
</dbReference>
<dbReference type="EC" id="2.3.1.91" evidence="3"/>
<proteinExistence type="inferred from homology"/>
<dbReference type="EC" id="3.4.16.-" evidence="3"/>
<protein>
    <submittedName>
        <fullName evidence="3">Serine carboxypeptidase-like 19</fullName>
        <ecNumber evidence="3">2.3.1.91</ecNumber>
        <ecNumber evidence="3">3.4.16.-</ecNumber>
    </submittedName>
</protein>
<dbReference type="AlphaFoldDB" id="A0A2I0BFC5"/>
<dbReference type="EMBL" id="KZ451885">
    <property type="protein sequence ID" value="PKA66505.1"/>
    <property type="molecule type" value="Genomic_DNA"/>
</dbReference>
<gene>
    <name evidence="3" type="primary">SCPL19</name>
    <name evidence="3" type="ORF">AXF42_Ash003159</name>
</gene>
<keyword evidence="2" id="KW-0812">Transmembrane</keyword>
<keyword evidence="3" id="KW-0121">Carboxypeptidase</keyword>
<name>A0A2I0BFC5_9ASPA</name>
<keyword evidence="3" id="KW-0012">Acyltransferase</keyword>
<keyword evidence="2" id="KW-0472">Membrane</keyword>
<dbReference type="OrthoDB" id="443318at2759"/>